<sequence length="116" mass="13570">MDTRYERQLKRGVLEIVVLKLLSQGRAYGYQLLQRLDQESGGLFRIKEGTLYPILYRLEDDGLVVSEWSIPEDKSVAKKYYRCTLKGDEALVELLELWRKFDRVANHFLQGEDGKT</sequence>
<comment type="caution">
    <text evidence="2">The sequence shown here is derived from an EMBL/GenBank/DDBJ whole genome shotgun (WGS) entry which is preliminary data.</text>
</comment>
<proteinExistence type="predicted"/>
<feature type="domain" description="Transcription regulator PadR N-terminal" evidence="1">
    <location>
        <begin position="18"/>
        <end position="91"/>
    </location>
</feature>
<dbReference type="InterPro" id="IPR036390">
    <property type="entry name" value="WH_DNA-bd_sf"/>
</dbReference>
<dbReference type="InterPro" id="IPR052509">
    <property type="entry name" value="Metal_resp_DNA-bind_regulator"/>
</dbReference>
<organism evidence="2 3">
    <name type="scientific">Anaeromassilibacillus senegalensis</name>
    <dbReference type="NCBI Taxonomy" id="1673717"/>
    <lineage>
        <taxon>Bacteria</taxon>
        <taxon>Bacillati</taxon>
        <taxon>Bacillota</taxon>
        <taxon>Clostridia</taxon>
        <taxon>Eubacteriales</taxon>
        <taxon>Acutalibacteraceae</taxon>
        <taxon>Anaeromassilibacillus</taxon>
    </lineage>
</organism>
<evidence type="ECO:0000313" key="2">
    <source>
        <dbReference type="EMBL" id="MCG4610488.1"/>
    </source>
</evidence>
<gene>
    <name evidence="2" type="ORF">L0P57_06020</name>
</gene>
<dbReference type="RefSeq" id="WP_237966648.1">
    <property type="nucleotide sequence ID" value="NZ_JAKNHQ010000006.1"/>
</dbReference>
<dbReference type="EMBL" id="JAKNHQ010000006">
    <property type="protein sequence ID" value="MCG4610488.1"/>
    <property type="molecule type" value="Genomic_DNA"/>
</dbReference>
<dbReference type="SUPFAM" id="SSF46785">
    <property type="entry name" value="Winged helix' DNA-binding domain"/>
    <property type="match status" value="1"/>
</dbReference>
<dbReference type="PANTHER" id="PTHR33169:SF14">
    <property type="entry name" value="TRANSCRIPTIONAL REGULATOR RV3488"/>
    <property type="match status" value="1"/>
</dbReference>
<dbReference type="Gene3D" id="1.10.10.10">
    <property type="entry name" value="Winged helix-like DNA-binding domain superfamily/Winged helix DNA-binding domain"/>
    <property type="match status" value="1"/>
</dbReference>
<evidence type="ECO:0000313" key="3">
    <source>
        <dbReference type="Proteomes" id="UP001298681"/>
    </source>
</evidence>
<reference evidence="2 3" key="1">
    <citation type="submission" date="2022-01" db="EMBL/GenBank/DDBJ databases">
        <title>Collection of gut derived symbiotic bacterial strains cultured from healthy donors.</title>
        <authorList>
            <person name="Lin H."/>
            <person name="Kohout C."/>
            <person name="Waligurski E."/>
            <person name="Pamer E.G."/>
        </authorList>
    </citation>
    <scope>NUCLEOTIDE SEQUENCE [LARGE SCALE GENOMIC DNA]</scope>
    <source>
        <strain evidence="2 3">DFI.7.58</strain>
    </source>
</reference>
<evidence type="ECO:0000259" key="1">
    <source>
        <dbReference type="Pfam" id="PF03551"/>
    </source>
</evidence>
<dbReference type="InterPro" id="IPR005149">
    <property type="entry name" value="Tscrpt_reg_PadR_N"/>
</dbReference>
<keyword evidence="3" id="KW-1185">Reference proteome</keyword>
<dbReference type="InterPro" id="IPR036388">
    <property type="entry name" value="WH-like_DNA-bd_sf"/>
</dbReference>
<dbReference type="Proteomes" id="UP001298681">
    <property type="component" value="Unassembled WGS sequence"/>
</dbReference>
<dbReference type="PANTHER" id="PTHR33169">
    <property type="entry name" value="PADR-FAMILY TRANSCRIPTIONAL REGULATOR"/>
    <property type="match status" value="1"/>
</dbReference>
<dbReference type="Pfam" id="PF03551">
    <property type="entry name" value="PadR"/>
    <property type="match status" value="1"/>
</dbReference>
<name>A0ABS9MJ03_9FIRM</name>
<accession>A0ABS9MJ03</accession>
<protein>
    <submittedName>
        <fullName evidence="2">Helix-turn-helix transcriptional regulator</fullName>
    </submittedName>
</protein>